<organism evidence="2 3">
    <name type="scientific">Dactylosporangium salmoneum</name>
    <dbReference type="NCBI Taxonomy" id="53361"/>
    <lineage>
        <taxon>Bacteria</taxon>
        <taxon>Bacillati</taxon>
        <taxon>Actinomycetota</taxon>
        <taxon>Actinomycetes</taxon>
        <taxon>Micromonosporales</taxon>
        <taxon>Micromonosporaceae</taxon>
        <taxon>Dactylosporangium</taxon>
    </lineage>
</organism>
<protein>
    <submittedName>
        <fullName evidence="2">Uncharacterized protein</fullName>
    </submittedName>
</protein>
<feature type="transmembrane region" description="Helical" evidence="1">
    <location>
        <begin position="130"/>
        <end position="152"/>
    </location>
</feature>
<proteinExistence type="predicted"/>
<feature type="transmembrane region" description="Helical" evidence="1">
    <location>
        <begin position="49"/>
        <end position="69"/>
    </location>
</feature>
<evidence type="ECO:0000256" key="1">
    <source>
        <dbReference type="SAM" id="Phobius"/>
    </source>
</evidence>
<gene>
    <name evidence="2" type="ORF">GCM10010170_039460</name>
</gene>
<dbReference type="Proteomes" id="UP001501444">
    <property type="component" value="Unassembled WGS sequence"/>
</dbReference>
<sequence length="272" mass="29939">MIIYDPAMSLAWRVTGTAVALTGLVAVGVYKFVLLAMFWRIEPASTGTWVNIGTVGVAMLGPLLVYLWLTRRLLRPPATFRRARDEAAFVVSGSPAQPGFLAITLMVQAANTLPMERVPGTDRIGLPVDPGLQALMAVPALMVLAAFALLWLPGPELRLTPAGITVRNAFRPHDIRWDDLMSGGPHPGRWTIRLLHRGPDGKTGSSRITVFRLHINAVFLATVLRHYAERPEHRAEIGTQAERDRLETGFRQWKAQPVARRGTAVQPPVIRA</sequence>
<keyword evidence="1" id="KW-1133">Transmembrane helix</keyword>
<feature type="transmembrane region" description="Helical" evidence="1">
    <location>
        <begin position="89"/>
        <end position="110"/>
    </location>
</feature>
<keyword evidence="3" id="KW-1185">Reference proteome</keyword>
<feature type="transmembrane region" description="Helical" evidence="1">
    <location>
        <begin position="12"/>
        <end position="37"/>
    </location>
</feature>
<accession>A0ABN3GF15</accession>
<keyword evidence="1" id="KW-0812">Transmembrane</keyword>
<comment type="caution">
    <text evidence="2">The sequence shown here is derived from an EMBL/GenBank/DDBJ whole genome shotgun (WGS) entry which is preliminary data.</text>
</comment>
<evidence type="ECO:0000313" key="3">
    <source>
        <dbReference type="Proteomes" id="UP001501444"/>
    </source>
</evidence>
<reference evidence="2 3" key="1">
    <citation type="journal article" date="2019" name="Int. J. Syst. Evol. Microbiol.">
        <title>The Global Catalogue of Microorganisms (GCM) 10K type strain sequencing project: providing services to taxonomists for standard genome sequencing and annotation.</title>
        <authorList>
            <consortium name="The Broad Institute Genomics Platform"/>
            <consortium name="The Broad Institute Genome Sequencing Center for Infectious Disease"/>
            <person name="Wu L."/>
            <person name="Ma J."/>
        </authorList>
    </citation>
    <scope>NUCLEOTIDE SEQUENCE [LARGE SCALE GENOMIC DNA]</scope>
    <source>
        <strain evidence="2 3">JCM 3272</strain>
    </source>
</reference>
<name>A0ABN3GF15_9ACTN</name>
<dbReference type="EMBL" id="BAAARV010000029">
    <property type="protein sequence ID" value="GAA2350110.1"/>
    <property type="molecule type" value="Genomic_DNA"/>
</dbReference>
<evidence type="ECO:0000313" key="2">
    <source>
        <dbReference type="EMBL" id="GAA2350110.1"/>
    </source>
</evidence>
<keyword evidence="1" id="KW-0472">Membrane</keyword>